<dbReference type="EMBL" id="CAXDID020000128">
    <property type="protein sequence ID" value="CAL6034303.1"/>
    <property type="molecule type" value="Genomic_DNA"/>
</dbReference>
<evidence type="ECO:0000313" key="3">
    <source>
        <dbReference type="Proteomes" id="UP001642409"/>
    </source>
</evidence>
<gene>
    <name evidence="2" type="ORF">HINF_LOCUS35384</name>
    <name evidence="1" type="ORF">HINF_LOCUS65724</name>
</gene>
<name>A0AA86RUF2_9EUKA</name>
<accession>A0AA86RUF2</accession>
<protein>
    <submittedName>
        <fullName evidence="2">Hypothetical_protein</fullName>
    </submittedName>
</protein>
<organism evidence="1">
    <name type="scientific">Hexamita inflata</name>
    <dbReference type="NCBI Taxonomy" id="28002"/>
    <lineage>
        <taxon>Eukaryota</taxon>
        <taxon>Metamonada</taxon>
        <taxon>Diplomonadida</taxon>
        <taxon>Hexamitidae</taxon>
        <taxon>Hexamitinae</taxon>
        <taxon>Hexamita</taxon>
    </lineage>
</organism>
<dbReference type="EMBL" id="CATOUU010001183">
    <property type="protein sequence ID" value="CAI9978079.1"/>
    <property type="molecule type" value="Genomic_DNA"/>
</dbReference>
<reference evidence="2 3" key="2">
    <citation type="submission" date="2024-07" db="EMBL/GenBank/DDBJ databases">
        <authorList>
            <person name="Akdeniz Z."/>
        </authorList>
    </citation>
    <scope>NUCLEOTIDE SEQUENCE [LARGE SCALE GENOMIC DNA]</scope>
</reference>
<evidence type="ECO:0000313" key="1">
    <source>
        <dbReference type="EMBL" id="CAI9978079.1"/>
    </source>
</evidence>
<keyword evidence="3" id="KW-1185">Reference proteome</keyword>
<dbReference type="Proteomes" id="UP001642409">
    <property type="component" value="Unassembled WGS sequence"/>
</dbReference>
<reference evidence="1" key="1">
    <citation type="submission" date="2023-06" db="EMBL/GenBank/DDBJ databases">
        <authorList>
            <person name="Kurt Z."/>
        </authorList>
    </citation>
    <scope>NUCLEOTIDE SEQUENCE</scope>
</reference>
<dbReference type="AlphaFoldDB" id="A0AA86RUF2"/>
<proteinExistence type="predicted"/>
<evidence type="ECO:0000313" key="2">
    <source>
        <dbReference type="EMBL" id="CAL6034303.1"/>
    </source>
</evidence>
<sequence>MIKIPLKPISPSKPQSAYKKINITNFFGNQKPDECLKINKTTTTTEYRETIPSIFTSNTKYNKIGTIYNSQSRLKTPSPDTYNCDILRLQNSSKTKTGPRIGKRIYVDPIKEFHTMLASGKNWF</sequence>
<comment type="caution">
    <text evidence="1">The sequence shown here is derived from an EMBL/GenBank/DDBJ whole genome shotgun (WGS) entry which is preliminary data.</text>
</comment>